<organism evidence="3 4">
    <name type="scientific">Caenorhabditis briggsae</name>
    <dbReference type="NCBI Taxonomy" id="6238"/>
    <lineage>
        <taxon>Eukaryota</taxon>
        <taxon>Metazoa</taxon>
        <taxon>Ecdysozoa</taxon>
        <taxon>Nematoda</taxon>
        <taxon>Chromadorea</taxon>
        <taxon>Rhabditida</taxon>
        <taxon>Rhabditina</taxon>
        <taxon>Rhabditomorpha</taxon>
        <taxon>Rhabditoidea</taxon>
        <taxon>Rhabditidae</taxon>
        <taxon>Peloderinae</taxon>
        <taxon>Caenorhabditis</taxon>
    </lineage>
</organism>
<dbReference type="GeneID" id="8588327"/>
<evidence type="ECO:0000313" key="5">
    <source>
        <dbReference type="WormBase" id="CBG12042"/>
    </source>
</evidence>
<dbReference type="Proteomes" id="UP000008549">
    <property type="component" value="Unassembled WGS sequence"/>
</dbReference>
<evidence type="ECO:0000256" key="2">
    <source>
        <dbReference type="SAM" id="Phobius"/>
    </source>
</evidence>
<feature type="compositionally biased region" description="Low complexity" evidence="1">
    <location>
        <begin position="466"/>
        <end position="477"/>
    </location>
</feature>
<evidence type="ECO:0000313" key="4">
    <source>
        <dbReference type="Proteomes" id="UP000008549"/>
    </source>
</evidence>
<dbReference type="STRING" id="6238.A8XEF0"/>
<dbReference type="AlphaFoldDB" id="A8XEF0"/>
<name>A8XEF0_CAEBR</name>
<dbReference type="OMA" id="IARRWNC"/>
<accession>A8XEF0</accession>
<evidence type="ECO:0000256" key="1">
    <source>
        <dbReference type="SAM" id="MobiDB-lite"/>
    </source>
</evidence>
<feature type="compositionally biased region" description="Polar residues" evidence="1">
    <location>
        <begin position="225"/>
        <end position="243"/>
    </location>
</feature>
<dbReference type="WormBase" id="CBG12042">
    <property type="protein sequence ID" value="CBP41892"/>
    <property type="gene ID" value="WBGene00033053"/>
</dbReference>
<feature type="compositionally biased region" description="Low complexity" evidence="1">
    <location>
        <begin position="181"/>
        <end position="224"/>
    </location>
</feature>
<feature type="region of interest" description="Disordered" evidence="1">
    <location>
        <begin position="62"/>
        <end position="284"/>
    </location>
</feature>
<dbReference type="EMBL" id="HE601540">
    <property type="protein sequence ID" value="CAP31085.2"/>
    <property type="molecule type" value="Genomic_DNA"/>
</dbReference>
<gene>
    <name evidence="3 5" type="ORF">CBG12042</name>
    <name evidence="3" type="ORF">CBG_12042</name>
</gene>
<keyword evidence="4" id="KW-1185">Reference proteome</keyword>
<protein>
    <submittedName>
        <fullName evidence="3">Protein CBG12042</fullName>
    </submittedName>
</protein>
<reference evidence="3 4" key="1">
    <citation type="journal article" date="2003" name="PLoS Biol.">
        <title>The genome sequence of Caenorhabditis briggsae: a platform for comparative genomics.</title>
        <authorList>
            <person name="Stein L.D."/>
            <person name="Bao Z."/>
            <person name="Blasiar D."/>
            <person name="Blumenthal T."/>
            <person name="Brent M.R."/>
            <person name="Chen N."/>
            <person name="Chinwalla A."/>
            <person name="Clarke L."/>
            <person name="Clee C."/>
            <person name="Coghlan A."/>
            <person name="Coulson A."/>
            <person name="D'Eustachio P."/>
            <person name="Fitch D.H."/>
            <person name="Fulton L.A."/>
            <person name="Fulton R.E."/>
            <person name="Griffiths-Jones S."/>
            <person name="Harris T.W."/>
            <person name="Hillier L.W."/>
            <person name="Kamath R."/>
            <person name="Kuwabara P.E."/>
            <person name="Mardis E.R."/>
            <person name="Marra M.A."/>
            <person name="Miner T.L."/>
            <person name="Minx P."/>
            <person name="Mullikin J.C."/>
            <person name="Plumb R.W."/>
            <person name="Rogers J."/>
            <person name="Schein J.E."/>
            <person name="Sohrmann M."/>
            <person name="Spieth J."/>
            <person name="Stajich J.E."/>
            <person name="Wei C."/>
            <person name="Willey D."/>
            <person name="Wilson R.K."/>
            <person name="Durbin R."/>
            <person name="Waterston R.H."/>
        </authorList>
    </citation>
    <scope>NUCLEOTIDE SEQUENCE [LARGE SCALE GENOMIC DNA]</scope>
    <source>
        <strain evidence="3 4">AF16</strain>
    </source>
</reference>
<dbReference type="HOGENOM" id="CLU_432958_0_0_1"/>
<keyword evidence="2" id="KW-0472">Membrane</keyword>
<dbReference type="eggNOG" id="ENOG502TGUY">
    <property type="taxonomic scope" value="Eukaryota"/>
</dbReference>
<feature type="compositionally biased region" description="Low complexity" evidence="1">
    <location>
        <begin position="131"/>
        <end position="144"/>
    </location>
</feature>
<feature type="transmembrane region" description="Helical" evidence="2">
    <location>
        <begin position="32"/>
        <end position="54"/>
    </location>
</feature>
<proteinExistence type="predicted"/>
<feature type="compositionally biased region" description="Basic and acidic residues" evidence="1">
    <location>
        <begin position="78"/>
        <end position="100"/>
    </location>
</feature>
<keyword evidence="2" id="KW-0812">Transmembrane</keyword>
<sequence>MNGTTNLTDASAIEKRLEEINETLSSISAKEVLFIITLSFLAVFAAINMCLLILERRKKRKQNSVPQAIVIQPNNAKQDSKAGRNDKSKMSSSGYEKDVLPSKSMKMKVSISPSMSTLKKTRAPSKESTTEDSQTSRTDTSQTEKITKKPPVPPTANVSLPPLENAASADVTTAVEPGAPNPSSSNSTTAPATPTANSQVQNVAPVVPAAVSSQKSESSQSQESGMTSFTVPEDPNSNRSKTPITAPKETTALKEIAPATPTATTLSGASSISTAPSEGGKTGDVVTAKDLTLAKSPMTPVGRTPEVTIPPASIPPVITTTPPPNSEKKFFFSFSGAHPLKRIEQFTFSPNLSRLSRDSDCTRIDGGPSGYGPPPPEKDYYSRSTVPRMTSSGNHGDRLKNRYEACRSGMQELDALRAKHTLLIQNLRSRLPVIPGSLDDVQAREKKTRDGLLDRFSLQSVDSGISSQNTVSSTRSSTPEDFKLSSNRHSNIYEHSSTTMNYSTFRKMSLESTHSNVSSYLNNNNNEYTEKTNFAPPVITSRSCHRGAWKTSPQRVRPKSMFDSTTSATEYLFTKPPRHPIDLTKERRSAFTVINQSSKRHSSIEPTTVPNSLSQLNLNEESKSPQKAEVIRWNKQKADAMFRANVVYLSTSEQQSKPPLRFSPSRSPPVRRALPIEMTPTQHYAQLCKIRSPKLNSKVVFAAKPIAVRPSVSPIVTQRSTWLQSQPL</sequence>
<feature type="region of interest" description="Disordered" evidence="1">
    <location>
        <begin position="296"/>
        <end position="317"/>
    </location>
</feature>
<keyword evidence="2" id="KW-1133">Transmembrane helix</keyword>
<reference evidence="3 4" key="2">
    <citation type="journal article" date="2011" name="PLoS Genet.">
        <title>Caenorhabditis briggsae recombinant inbred line genotypes reveal inter-strain incompatibility and the evolution of recombination.</title>
        <authorList>
            <person name="Ross J.A."/>
            <person name="Koboldt D.C."/>
            <person name="Staisch J.E."/>
            <person name="Chamberlin H.M."/>
            <person name="Gupta B.P."/>
            <person name="Miller R.D."/>
            <person name="Baird S.E."/>
            <person name="Haag E.S."/>
        </authorList>
    </citation>
    <scope>NUCLEOTIDE SEQUENCE [LARGE SCALE GENOMIC DNA]</scope>
    <source>
        <strain evidence="3 4">AF16</strain>
    </source>
</reference>
<feature type="region of interest" description="Disordered" evidence="1">
    <location>
        <begin position="359"/>
        <end position="378"/>
    </location>
</feature>
<dbReference type="InParanoid" id="A8XEF0"/>
<evidence type="ECO:0000313" key="3">
    <source>
        <dbReference type="EMBL" id="CAP31085.2"/>
    </source>
</evidence>
<dbReference type="CTD" id="8588327"/>
<dbReference type="KEGG" id="cbr:CBG_12042"/>
<dbReference type="RefSeq" id="XP_045094741.1">
    <property type="nucleotide sequence ID" value="XM_045237533.1"/>
</dbReference>
<feature type="region of interest" description="Disordered" evidence="1">
    <location>
        <begin position="463"/>
        <end position="485"/>
    </location>
</feature>
<feature type="compositionally biased region" description="Polar residues" evidence="1">
    <location>
        <begin position="261"/>
        <end position="276"/>
    </location>
</feature>